<organism evidence="2 3">
    <name type="scientific">Microdochium trichocladiopsis</name>
    <dbReference type="NCBI Taxonomy" id="1682393"/>
    <lineage>
        <taxon>Eukaryota</taxon>
        <taxon>Fungi</taxon>
        <taxon>Dikarya</taxon>
        <taxon>Ascomycota</taxon>
        <taxon>Pezizomycotina</taxon>
        <taxon>Sordariomycetes</taxon>
        <taxon>Xylariomycetidae</taxon>
        <taxon>Xylariales</taxon>
        <taxon>Microdochiaceae</taxon>
        <taxon>Microdochium</taxon>
    </lineage>
</organism>
<proteinExistence type="predicted"/>
<name>A0A9P8YAI8_9PEZI</name>
<feature type="chain" id="PRO_5040315039" description="Secreted protein" evidence="1">
    <location>
        <begin position="26"/>
        <end position="117"/>
    </location>
</feature>
<accession>A0A9P8YAI8</accession>
<evidence type="ECO:0000256" key="1">
    <source>
        <dbReference type="SAM" id="SignalP"/>
    </source>
</evidence>
<evidence type="ECO:0008006" key="4">
    <source>
        <dbReference type="Google" id="ProtNLM"/>
    </source>
</evidence>
<protein>
    <recommendedName>
        <fullName evidence="4">Secreted protein</fullName>
    </recommendedName>
</protein>
<dbReference type="AlphaFoldDB" id="A0A9P8YAI8"/>
<reference evidence="2" key="1">
    <citation type="journal article" date="2021" name="Nat. Commun.">
        <title>Genetic determinants of endophytism in the Arabidopsis root mycobiome.</title>
        <authorList>
            <person name="Mesny F."/>
            <person name="Miyauchi S."/>
            <person name="Thiergart T."/>
            <person name="Pickel B."/>
            <person name="Atanasova L."/>
            <person name="Karlsson M."/>
            <person name="Huettel B."/>
            <person name="Barry K.W."/>
            <person name="Haridas S."/>
            <person name="Chen C."/>
            <person name="Bauer D."/>
            <person name="Andreopoulos W."/>
            <person name="Pangilinan J."/>
            <person name="LaButti K."/>
            <person name="Riley R."/>
            <person name="Lipzen A."/>
            <person name="Clum A."/>
            <person name="Drula E."/>
            <person name="Henrissat B."/>
            <person name="Kohler A."/>
            <person name="Grigoriev I.V."/>
            <person name="Martin F.M."/>
            <person name="Hacquard S."/>
        </authorList>
    </citation>
    <scope>NUCLEOTIDE SEQUENCE</scope>
    <source>
        <strain evidence="2">MPI-CAGE-CH-0230</strain>
    </source>
</reference>
<dbReference type="GeneID" id="70186263"/>
<gene>
    <name evidence="2" type="ORF">B0I36DRAFT_348711</name>
</gene>
<keyword evidence="1" id="KW-0732">Signal</keyword>
<sequence length="117" mass="12846">MQLSTRGTTIWPLLVPLFYRAILLAGQGSRNTGSRSYPCKTRVAIHTWETGNAQSLMLSDLVFGQSQQLPAFLWPSYCPIASKQFVPYRDGSRAANSAISNGRVIGVFIGEAPTNIR</sequence>
<comment type="caution">
    <text evidence="2">The sequence shown here is derived from an EMBL/GenBank/DDBJ whole genome shotgun (WGS) entry which is preliminary data.</text>
</comment>
<evidence type="ECO:0000313" key="2">
    <source>
        <dbReference type="EMBL" id="KAH7033681.1"/>
    </source>
</evidence>
<evidence type="ECO:0000313" key="3">
    <source>
        <dbReference type="Proteomes" id="UP000756346"/>
    </source>
</evidence>
<dbReference type="RefSeq" id="XP_046014513.1">
    <property type="nucleotide sequence ID" value="XM_046156717.1"/>
</dbReference>
<keyword evidence="3" id="KW-1185">Reference proteome</keyword>
<dbReference type="EMBL" id="JAGTJQ010000004">
    <property type="protein sequence ID" value="KAH7033681.1"/>
    <property type="molecule type" value="Genomic_DNA"/>
</dbReference>
<feature type="signal peptide" evidence="1">
    <location>
        <begin position="1"/>
        <end position="25"/>
    </location>
</feature>
<dbReference type="Proteomes" id="UP000756346">
    <property type="component" value="Unassembled WGS sequence"/>
</dbReference>